<reference evidence="1" key="2">
    <citation type="journal article" date="2021" name="PeerJ">
        <title>Extensive microbial diversity within the chicken gut microbiome revealed by metagenomics and culture.</title>
        <authorList>
            <person name="Gilroy R."/>
            <person name="Ravi A."/>
            <person name="Getino M."/>
            <person name="Pursley I."/>
            <person name="Horton D.L."/>
            <person name="Alikhan N.F."/>
            <person name="Baker D."/>
            <person name="Gharbi K."/>
            <person name="Hall N."/>
            <person name="Watson M."/>
            <person name="Adriaenssens E.M."/>
            <person name="Foster-Nyarko E."/>
            <person name="Jarju S."/>
            <person name="Secka A."/>
            <person name="Antonio M."/>
            <person name="Oren A."/>
            <person name="Chaudhuri R.R."/>
            <person name="La Ragione R."/>
            <person name="Hildebrand F."/>
            <person name="Pallen M.J."/>
        </authorList>
    </citation>
    <scope>NUCLEOTIDE SEQUENCE</scope>
    <source>
        <strain evidence="1">10037</strain>
    </source>
</reference>
<dbReference type="Proteomes" id="UP000823597">
    <property type="component" value="Unassembled WGS sequence"/>
</dbReference>
<dbReference type="EMBL" id="JADIME010000022">
    <property type="protein sequence ID" value="MBO8464772.1"/>
    <property type="molecule type" value="Genomic_DNA"/>
</dbReference>
<accession>A0A9D9I368</accession>
<dbReference type="Gene3D" id="3.30.450.20">
    <property type="entry name" value="PAS domain"/>
    <property type="match status" value="1"/>
</dbReference>
<evidence type="ECO:0000313" key="2">
    <source>
        <dbReference type="Proteomes" id="UP000823597"/>
    </source>
</evidence>
<organism evidence="1 2">
    <name type="scientific">Candidatus Merdivivens pullistercoris</name>
    <dbReference type="NCBI Taxonomy" id="2840873"/>
    <lineage>
        <taxon>Bacteria</taxon>
        <taxon>Pseudomonadati</taxon>
        <taxon>Bacteroidota</taxon>
        <taxon>Bacteroidia</taxon>
        <taxon>Bacteroidales</taxon>
        <taxon>Muribaculaceae</taxon>
        <taxon>Muribaculaceae incertae sedis</taxon>
        <taxon>Candidatus Merdivivens</taxon>
    </lineage>
</organism>
<evidence type="ECO:0000313" key="1">
    <source>
        <dbReference type="EMBL" id="MBO8464772.1"/>
    </source>
</evidence>
<name>A0A9D9I368_9BACT</name>
<protein>
    <submittedName>
        <fullName evidence="1">Uncharacterized protein</fullName>
    </submittedName>
</protein>
<reference evidence="1" key="1">
    <citation type="submission" date="2020-10" db="EMBL/GenBank/DDBJ databases">
        <authorList>
            <person name="Gilroy R."/>
        </authorList>
    </citation>
    <scope>NUCLEOTIDE SEQUENCE</scope>
    <source>
        <strain evidence="1">10037</strain>
    </source>
</reference>
<sequence>MAVDEKLKHVVGTLDLLSSVMPCPAYILDVDTENIIYASTYPLFVGGYSTIEAKSSGKKFFTLISAPEDRIFIEGVFEKIDEFYNKVSLEKAHNFSISFNCSIIAKNGEHVMVNHQIVPLLIGENRVKIVFGMIFPAVHSRGHDLSARDKHCMLR</sequence>
<gene>
    <name evidence="1" type="ORF">IAB93_02090</name>
</gene>
<proteinExistence type="predicted"/>
<comment type="caution">
    <text evidence="1">The sequence shown here is derived from an EMBL/GenBank/DDBJ whole genome shotgun (WGS) entry which is preliminary data.</text>
</comment>
<dbReference type="AlphaFoldDB" id="A0A9D9I368"/>